<sequence>MADSNASIHSTPPKRTPITGPFSAAQNLKAKVLDDELRQTMVHKLTMLPYDDFMAEFLPPIDGTPDDNVFDNMFDAVPTDGKEADMYLPFVHAVNNAAILGHFCLASTESLPDPTDPKRRKTDVGMYRLGTVPTTGGRTDWATIALTIEFKTHPTQDDPFDDKTDTGYPSSSARRRDNLGQILGYADLVFRRQQTTHHFSVMILGDCARIERIDHAGVVFSSKFNYKQEPAKLGQFFWRLAHASSEARGRDTTATYVSPSSPDGLEMLAWETKTLPTDDYTRQLFVETLDRGWAWWKLRVRDGDGYKEFLVAKPAFAAPGVVGRATRGYVAYDKSNADRPFVYLKDCWRVVHERSELEGDILATLNEHEVSNVPTVLCHGDVQEQRTVSQDIWARLHPGKECRMKAHQHYRLVVNEVGLPLKKFPNGQDLVSVLIDCLEAHEEAYTKANIIHRDISVGNILLIPWGEHPKDKQPIYKGLLTDWELSKRTEYNELEARHPDRTGTWQFLSVNALKRPNAHIEIADELESFFYVLLYCAIRFLPHTCNDVSQFMYSFFDRGEIAGPLEYTCSLHKFLAMRYGCLVSTDGQPVVFLTQPRTSKEIAAAVAESEKKPGLSLKELVRDGSKLKAKTTVPKDQRHPINKIFVTLLKWFKARYELVAPLDDDSGPSASNRRMSFYPRAATKWNRHIRTQAAEPVQSVTPAEALLIATAKKLTTHGDMLELLTEMVYGEEWQDKWPRNDKQPDQLDPKFKPTPEKSQQQGKRTEREEDTLEDSQPDSKRLRSAASRE</sequence>
<protein>
    <recommendedName>
        <fullName evidence="2">Fungal-type protein kinase domain-containing protein</fullName>
    </recommendedName>
</protein>
<name>A0AAD7XAT4_9APHY</name>
<dbReference type="PANTHER" id="PTHR38248">
    <property type="entry name" value="FUNK1 6"/>
    <property type="match status" value="1"/>
</dbReference>
<evidence type="ECO:0000256" key="1">
    <source>
        <dbReference type="SAM" id="MobiDB-lite"/>
    </source>
</evidence>
<evidence type="ECO:0000313" key="3">
    <source>
        <dbReference type="EMBL" id="KAJ8475082.1"/>
    </source>
</evidence>
<evidence type="ECO:0000313" key="4">
    <source>
        <dbReference type="Proteomes" id="UP001215151"/>
    </source>
</evidence>
<comment type="caution">
    <text evidence="3">The sequence shown here is derived from an EMBL/GenBank/DDBJ whole genome shotgun (WGS) entry which is preliminary data.</text>
</comment>
<feature type="region of interest" description="Disordered" evidence="1">
    <location>
        <begin position="735"/>
        <end position="789"/>
    </location>
</feature>
<reference evidence="3" key="1">
    <citation type="submission" date="2022-11" db="EMBL/GenBank/DDBJ databases">
        <title>Genome Sequence of Cubamyces cubensis.</title>
        <authorList>
            <person name="Buettner E."/>
        </authorList>
    </citation>
    <scope>NUCLEOTIDE SEQUENCE</scope>
    <source>
        <strain evidence="3">MPL-01</strain>
    </source>
</reference>
<feature type="compositionally biased region" description="Basic and acidic residues" evidence="1">
    <location>
        <begin position="735"/>
        <end position="755"/>
    </location>
</feature>
<feature type="domain" description="Fungal-type protein kinase" evidence="2">
    <location>
        <begin position="173"/>
        <end position="535"/>
    </location>
</feature>
<dbReference type="Proteomes" id="UP001215151">
    <property type="component" value="Unassembled WGS sequence"/>
</dbReference>
<feature type="compositionally biased region" description="Polar residues" evidence="1">
    <location>
        <begin position="1"/>
        <end position="10"/>
    </location>
</feature>
<dbReference type="PROSITE" id="PS00109">
    <property type="entry name" value="PROTEIN_KINASE_TYR"/>
    <property type="match status" value="1"/>
</dbReference>
<accession>A0AAD7XAT4</accession>
<dbReference type="GO" id="GO:0004672">
    <property type="term" value="F:protein kinase activity"/>
    <property type="evidence" value="ECO:0007669"/>
    <property type="project" value="InterPro"/>
</dbReference>
<dbReference type="EMBL" id="JAPEVG010000169">
    <property type="protein sequence ID" value="KAJ8475082.1"/>
    <property type="molecule type" value="Genomic_DNA"/>
</dbReference>
<evidence type="ECO:0000259" key="2">
    <source>
        <dbReference type="Pfam" id="PF17667"/>
    </source>
</evidence>
<dbReference type="Pfam" id="PF17667">
    <property type="entry name" value="Pkinase_fungal"/>
    <property type="match status" value="1"/>
</dbReference>
<dbReference type="InterPro" id="IPR008266">
    <property type="entry name" value="Tyr_kinase_AS"/>
</dbReference>
<dbReference type="InterPro" id="IPR011009">
    <property type="entry name" value="Kinase-like_dom_sf"/>
</dbReference>
<dbReference type="PANTHER" id="PTHR38248:SF2">
    <property type="entry name" value="FUNK1 11"/>
    <property type="match status" value="1"/>
</dbReference>
<feature type="region of interest" description="Disordered" evidence="1">
    <location>
        <begin position="1"/>
        <end position="21"/>
    </location>
</feature>
<keyword evidence="4" id="KW-1185">Reference proteome</keyword>
<dbReference type="Gene3D" id="1.10.510.10">
    <property type="entry name" value="Transferase(Phosphotransferase) domain 1"/>
    <property type="match status" value="1"/>
</dbReference>
<dbReference type="SUPFAM" id="SSF56112">
    <property type="entry name" value="Protein kinase-like (PK-like)"/>
    <property type="match status" value="1"/>
</dbReference>
<dbReference type="InterPro" id="IPR040976">
    <property type="entry name" value="Pkinase_fungal"/>
</dbReference>
<organism evidence="3 4">
    <name type="scientific">Trametes cubensis</name>
    <dbReference type="NCBI Taxonomy" id="1111947"/>
    <lineage>
        <taxon>Eukaryota</taxon>
        <taxon>Fungi</taxon>
        <taxon>Dikarya</taxon>
        <taxon>Basidiomycota</taxon>
        <taxon>Agaricomycotina</taxon>
        <taxon>Agaricomycetes</taxon>
        <taxon>Polyporales</taxon>
        <taxon>Polyporaceae</taxon>
        <taxon>Trametes</taxon>
    </lineage>
</organism>
<proteinExistence type="predicted"/>
<gene>
    <name evidence="3" type="ORF">ONZ51_g6785</name>
</gene>
<feature type="compositionally biased region" description="Basic and acidic residues" evidence="1">
    <location>
        <begin position="777"/>
        <end position="789"/>
    </location>
</feature>
<dbReference type="AlphaFoldDB" id="A0AAD7XAT4"/>